<accession>W4JPA7</accession>
<dbReference type="AlphaFoldDB" id="W4JPA7"/>
<proteinExistence type="predicted"/>
<feature type="compositionally biased region" description="Polar residues" evidence="1">
    <location>
        <begin position="783"/>
        <end position="800"/>
    </location>
</feature>
<feature type="region of interest" description="Disordered" evidence="1">
    <location>
        <begin position="597"/>
        <end position="819"/>
    </location>
</feature>
<sequence length="819" mass="92203">MQSSSSSTTTTGYKGKLTNRSWQQLPPEILRVIATYYLLDASASNYCPNTWGVKDIWPCRIAYTVIRDALDLERMMNVCPAWHKALQAHLFWTHACAIMDPMDILAQHATLINNTTSAATQSQTPYQQFRTMTSCSCYVCRINHPYSNSGLGMGKRTVNVPLLGTIMTCRDHRKALYCGLCLREAPSTGEVITTEAAIVACVENEDNDTWPNVATTCRTCRGEWLWRRMYSSAADREAMGGGPPHWAVSDWESRQAIDNFVEMGEGTLMEVVEITRERWWLRRFTRFVEQMEQMVASNRLLSGDDKSFEDMASADMEDFEGGLPDPEQVRVMAVNDWARVRILDGYWVSPADDWYNNRPASVSTMHPIPWSLDDERSGQTHPTARTLRMPAAPTFTLADTLYRAFQRQMRILVLPAMMNIAKRIEMEGRGDPVVRVSRMGMDEVLRTLQQGWPWVKELSFDDRAAEQRGKDRDDDSSSSSKSDGSHTTSPVLSTTTLQTTPSPPPIPSQLEKHDSDSDSNVLGPTDDIISLQPSKLMHSIPFVPVSLANMPNYSQEAFRTVWREACTDLYKCRCRICMRSSLSAAAIASVESTVISTQSPVTAPQSNVNAPEIQIEETRFQAEYQEEREEEEEDEEGEEEEEDEDEDEDEEAEDEDEDGSEFDSVIDDAEVKYPAIVTPRKRPSRELDEDDESPDEASGGVSLSRESDKSRILTPPKRARTGGVFSSITVADTVPRLEKRRSEELSSREGETKRARMSPEDEDDDEEVQEKWQDDHRLDSVSPPASSELTSIVTGANSSEVEGYEGSRISVRLPVTDIK</sequence>
<dbReference type="OrthoDB" id="3158970at2759"/>
<dbReference type="InParanoid" id="W4JPA7"/>
<evidence type="ECO:0000313" key="2">
    <source>
        <dbReference type="EMBL" id="ETW74721.1"/>
    </source>
</evidence>
<feature type="compositionally biased region" description="Basic and acidic residues" evidence="1">
    <location>
        <begin position="769"/>
        <end position="779"/>
    </location>
</feature>
<dbReference type="EMBL" id="KI925467">
    <property type="protein sequence ID" value="ETW74721.1"/>
    <property type="molecule type" value="Genomic_DNA"/>
</dbReference>
<dbReference type="GeneID" id="20677167"/>
<dbReference type="eggNOG" id="ENOG502SMMR">
    <property type="taxonomic scope" value="Eukaryota"/>
</dbReference>
<feature type="compositionally biased region" description="Polar residues" evidence="1">
    <location>
        <begin position="597"/>
        <end position="609"/>
    </location>
</feature>
<feature type="compositionally biased region" description="Acidic residues" evidence="1">
    <location>
        <begin position="624"/>
        <end position="668"/>
    </location>
</feature>
<feature type="region of interest" description="Disordered" evidence="1">
    <location>
        <begin position="463"/>
        <end position="527"/>
    </location>
</feature>
<dbReference type="KEGG" id="hir:HETIRDRAFT_461425"/>
<dbReference type="Proteomes" id="UP000030671">
    <property type="component" value="Unassembled WGS sequence"/>
</dbReference>
<feature type="compositionally biased region" description="Basic and acidic residues" evidence="1">
    <location>
        <begin position="735"/>
        <end position="759"/>
    </location>
</feature>
<evidence type="ECO:0000313" key="3">
    <source>
        <dbReference type="Proteomes" id="UP000030671"/>
    </source>
</evidence>
<organism evidence="2 3">
    <name type="scientific">Heterobasidion irregulare (strain TC 32-1)</name>
    <dbReference type="NCBI Taxonomy" id="747525"/>
    <lineage>
        <taxon>Eukaryota</taxon>
        <taxon>Fungi</taxon>
        <taxon>Dikarya</taxon>
        <taxon>Basidiomycota</taxon>
        <taxon>Agaricomycotina</taxon>
        <taxon>Agaricomycetes</taxon>
        <taxon>Russulales</taxon>
        <taxon>Bondarzewiaceae</taxon>
        <taxon>Heterobasidion</taxon>
        <taxon>Heterobasidion annosum species complex</taxon>
    </lineage>
</organism>
<feature type="compositionally biased region" description="Low complexity" evidence="1">
    <location>
        <begin position="477"/>
        <end position="500"/>
    </location>
</feature>
<reference evidence="2 3" key="1">
    <citation type="journal article" date="2012" name="New Phytol.">
        <title>Insight into trade-off between wood decay and parasitism from the genome of a fungal forest pathogen.</title>
        <authorList>
            <person name="Olson A."/>
            <person name="Aerts A."/>
            <person name="Asiegbu F."/>
            <person name="Belbahri L."/>
            <person name="Bouzid O."/>
            <person name="Broberg A."/>
            <person name="Canback B."/>
            <person name="Coutinho P.M."/>
            <person name="Cullen D."/>
            <person name="Dalman K."/>
            <person name="Deflorio G."/>
            <person name="van Diepen L.T."/>
            <person name="Dunand C."/>
            <person name="Duplessis S."/>
            <person name="Durling M."/>
            <person name="Gonthier P."/>
            <person name="Grimwood J."/>
            <person name="Fossdal C.G."/>
            <person name="Hansson D."/>
            <person name="Henrissat B."/>
            <person name="Hietala A."/>
            <person name="Himmelstrand K."/>
            <person name="Hoffmeister D."/>
            <person name="Hogberg N."/>
            <person name="James T.Y."/>
            <person name="Karlsson M."/>
            <person name="Kohler A."/>
            <person name="Kues U."/>
            <person name="Lee Y.H."/>
            <person name="Lin Y.C."/>
            <person name="Lind M."/>
            <person name="Lindquist E."/>
            <person name="Lombard V."/>
            <person name="Lucas S."/>
            <person name="Lunden K."/>
            <person name="Morin E."/>
            <person name="Murat C."/>
            <person name="Park J."/>
            <person name="Raffaello T."/>
            <person name="Rouze P."/>
            <person name="Salamov A."/>
            <person name="Schmutz J."/>
            <person name="Solheim H."/>
            <person name="Stahlberg J."/>
            <person name="Velez H."/>
            <person name="de Vries R.P."/>
            <person name="Wiebenga A."/>
            <person name="Woodward S."/>
            <person name="Yakovlev I."/>
            <person name="Garbelotto M."/>
            <person name="Martin F."/>
            <person name="Grigoriev I.V."/>
            <person name="Stenlid J."/>
        </authorList>
    </citation>
    <scope>NUCLEOTIDE SEQUENCE [LARGE SCALE GENOMIC DNA]</scope>
    <source>
        <strain evidence="2 3">TC 32-1</strain>
    </source>
</reference>
<feature type="compositionally biased region" description="Basic and acidic residues" evidence="1">
    <location>
        <begin position="463"/>
        <end position="475"/>
    </location>
</feature>
<keyword evidence="3" id="KW-1185">Reference proteome</keyword>
<gene>
    <name evidence="2" type="ORF">HETIRDRAFT_461425</name>
</gene>
<protein>
    <submittedName>
        <fullName evidence="2">Uncharacterized protein</fullName>
    </submittedName>
</protein>
<dbReference type="RefSeq" id="XP_009553209.1">
    <property type="nucleotide sequence ID" value="XM_009554914.1"/>
</dbReference>
<dbReference type="HOGENOM" id="CLU_007338_0_0_1"/>
<evidence type="ECO:0000256" key="1">
    <source>
        <dbReference type="SAM" id="MobiDB-lite"/>
    </source>
</evidence>
<dbReference type="STRING" id="747525.W4JPA7"/>
<name>W4JPA7_HETIT</name>